<sequence>MIVRLVRRTQFRPTTWRCRICGFQSAFKLRLCEPVEVRL</sequence>
<comment type="caution">
    <text evidence="1">The sequence shown here is derived from an EMBL/GenBank/DDBJ whole genome shotgun (WGS) entry which is preliminary data.</text>
</comment>
<name>A0A0F9JF79_9ZZZZ</name>
<proteinExistence type="predicted"/>
<dbReference type="AlphaFoldDB" id="A0A0F9JF79"/>
<dbReference type="EMBL" id="LAZR01018115">
    <property type="protein sequence ID" value="KKL97657.1"/>
    <property type="molecule type" value="Genomic_DNA"/>
</dbReference>
<protein>
    <submittedName>
        <fullName evidence="1">Uncharacterized protein</fullName>
    </submittedName>
</protein>
<evidence type="ECO:0000313" key="1">
    <source>
        <dbReference type="EMBL" id="KKL97657.1"/>
    </source>
</evidence>
<organism evidence="1">
    <name type="scientific">marine sediment metagenome</name>
    <dbReference type="NCBI Taxonomy" id="412755"/>
    <lineage>
        <taxon>unclassified sequences</taxon>
        <taxon>metagenomes</taxon>
        <taxon>ecological metagenomes</taxon>
    </lineage>
</organism>
<gene>
    <name evidence="1" type="ORF">LCGC14_1832320</name>
</gene>
<accession>A0A0F9JF79</accession>
<reference evidence="1" key="1">
    <citation type="journal article" date="2015" name="Nature">
        <title>Complex archaea that bridge the gap between prokaryotes and eukaryotes.</title>
        <authorList>
            <person name="Spang A."/>
            <person name="Saw J.H."/>
            <person name="Jorgensen S.L."/>
            <person name="Zaremba-Niedzwiedzka K."/>
            <person name="Martijn J."/>
            <person name="Lind A.E."/>
            <person name="van Eijk R."/>
            <person name="Schleper C."/>
            <person name="Guy L."/>
            <person name="Ettema T.J."/>
        </authorList>
    </citation>
    <scope>NUCLEOTIDE SEQUENCE</scope>
</reference>